<accession>A0A9P4TZ40</accession>
<dbReference type="PANTHER" id="PTHR38121:SF2">
    <property type="entry name" value="ACYLTRANSFERASE 3 DOMAIN-CONTAINING PROTEIN"/>
    <property type="match status" value="1"/>
</dbReference>
<dbReference type="PANTHER" id="PTHR38121">
    <property type="entry name" value="GH16 DOMAIN-CONTAINING PROTEIN"/>
    <property type="match status" value="1"/>
</dbReference>
<sequence length="592" mass="66077">MAIEYAGDESESININLMNTNKPSTAWISTLMKGEFGSPNLGVPYQAIQADAKAKPDMHSPWDFMEVRMDWTEQEVANAVTILFRHWPTGDRYTSQGPPANRTIAEVAWGRLFFNSSLWSIAQHRGYDARCWKIASCSINDWSLRGSSAYEAKALLSWKLVKPKPKKRIPAIVVSILSVAITIILIVNTFLYRKPWMKWTIRGTPVSTLGLRSLTKLSVNAELEPTPEPAPPGYHEFRNGFQDSRSIISPLSPTSGSIYTPTGQQSPSAATSFAGATMIGTSRMAEYESSDVILPVAMSPLHINIEDRRTSFRVPLCQEESESIVAKVPDKHLAYLSTHDFLRDELEPDGEGLASPTAITPSNCSLDNEKAAEKKNLFKAPKMTPVEVTDPKLVLASDVTPETQIEYLAGLVVLCSIIVSAVNFALTFSPALIEPFVASHYMSEVWVRKTISPFFISFIWVGPIITISARFLSTNYLRSGDLEEIARKAIGQTPRLIIPILIVTLLEYLLINSGVVTWLKYLPSLTWSEWPYTSTYVNFADWMTEMIELMYLLPNAAPSITFHYCTGVLWIVPVLLQFSWNILLGIVVVREI</sequence>
<dbReference type="Proteomes" id="UP000800235">
    <property type="component" value="Unassembled WGS sequence"/>
</dbReference>
<name>A0A9P4TZ40_9PEZI</name>
<evidence type="ECO:0000313" key="3">
    <source>
        <dbReference type="Proteomes" id="UP000800235"/>
    </source>
</evidence>
<feature type="transmembrane region" description="Helical" evidence="1">
    <location>
        <begin position="453"/>
        <end position="472"/>
    </location>
</feature>
<keyword evidence="3" id="KW-1185">Reference proteome</keyword>
<feature type="transmembrane region" description="Helical" evidence="1">
    <location>
        <begin position="169"/>
        <end position="192"/>
    </location>
</feature>
<dbReference type="EMBL" id="MU007038">
    <property type="protein sequence ID" value="KAF2430508.1"/>
    <property type="molecule type" value="Genomic_DNA"/>
</dbReference>
<gene>
    <name evidence="2" type="ORF">EJ08DRAFT_697253</name>
</gene>
<evidence type="ECO:0000313" key="2">
    <source>
        <dbReference type="EMBL" id="KAF2430508.1"/>
    </source>
</evidence>
<reference evidence="2" key="1">
    <citation type="journal article" date="2020" name="Stud. Mycol.">
        <title>101 Dothideomycetes genomes: a test case for predicting lifestyles and emergence of pathogens.</title>
        <authorList>
            <person name="Haridas S."/>
            <person name="Albert R."/>
            <person name="Binder M."/>
            <person name="Bloem J."/>
            <person name="Labutti K."/>
            <person name="Salamov A."/>
            <person name="Andreopoulos B."/>
            <person name="Baker S."/>
            <person name="Barry K."/>
            <person name="Bills G."/>
            <person name="Bluhm B."/>
            <person name="Cannon C."/>
            <person name="Castanera R."/>
            <person name="Culley D."/>
            <person name="Daum C."/>
            <person name="Ezra D."/>
            <person name="Gonzalez J."/>
            <person name="Henrissat B."/>
            <person name="Kuo A."/>
            <person name="Liang C."/>
            <person name="Lipzen A."/>
            <person name="Lutzoni F."/>
            <person name="Magnuson J."/>
            <person name="Mondo S."/>
            <person name="Nolan M."/>
            <person name="Ohm R."/>
            <person name="Pangilinan J."/>
            <person name="Park H.-J."/>
            <person name="Ramirez L."/>
            <person name="Alfaro M."/>
            <person name="Sun H."/>
            <person name="Tritt A."/>
            <person name="Yoshinaga Y."/>
            <person name="Zwiers L.-H."/>
            <person name="Turgeon B."/>
            <person name="Goodwin S."/>
            <person name="Spatafora J."/>
            <person name="Crous P."/>
            <person name="Grigoriev I."/>
        </authorList>
    </citation>
    <scope>NUCLEOTIDE SEQUENCE</scope>
    <source>
        <strain evidence="2">CBS 130266</strain>
    </source>
</reference>
<feature type="transmembrane region" description="Helical" evidence="1">
    <location>
        <begin position="496"/>
        <end position="519"/>
    </location>
</feature>
<proteinExistence type="predicted"/>
<comment type="caution">
    <text evidence="2">The sequence shown here is derived from an EMBL/GenBank/DDBJ whole genome shotgun (WGS) entry which is preliminary data.</text>
</comment>
<dbReference type="AlphaFoldDB" id="A0A9P4TZ40"/>
<organism evidence="2 3">
    <name type="scientific">Tothia fuscella</name>
    <dbReference type="NCBI Taxonomy" id="1048955"/>
    <lineage>
        <taxon>Eukaryota</taxon>
        <taxon>Fungi</taxon>
        <taxon>Dikarya</taxon>
        <taxon>Ascomycota</taxon>
        <taxon>Pezizomycotina</taxon>
        <taxon>Dothideomycetes</taxon>
        <taxon>Pleosporomycetidae</taxon>
        <taxon>Venturiales</taxon>
        <taxon>Cylindrosympodiaceae</taxon>
        <taxon>Tothia</taxon>
    </lineage>
</organism>
<keyword evidence="1" id="KW-1133">Transmembrane helix</keyword>
<keyword evidence="1" id="KW-0472">Membrane</keyword>
<feature type="transmembrane region" description="Helical" evidence="1">
    <location>
        <begin position="568"/>
        <end position="589"/>
    </location>
</feature>
<feature type="transmembrane region" description="Helical" evidence="1">
    <location>
        <begin position="407"/>
        <end position="433"/>
    </location>
</feature>
<protein>
    <submittedName>
        <fullName evidence="2">Uncharacterized protein</fullName>
    </submittedName>
</protein>
<dbReference type="OrthoDB" id="25131at2759"/>
<keyword evidence="1" id="KW-0812">Transmembrane</keyword>
<evidence type="ECO:0000256" key="1">
    <source>
        <dbReference type="SAM" id="Phobius"/>
    </source>
</evidence>